<dbReference type="InterPro" id="IPR016181">
    <property type="entry name" value="Acyl_CoA_acyltransferase"/>
</dbReference>
<evidence type="ECO:0000259" key="14">
    <source>
        <dbReference type="PROSITE" id="PS51186"/>
    </source>
</evidence>
<accession>A0A2R6NQ25</accession>
<comment type="catalytic activity">
    <reaction evidence="6">
        <text>N-terminal L-methionyl-L-seryl-[protein] + acetyl-CoA = N-terminal N(alpha)-acetyl-L-methionyl-L-seryl-[protein] + CoA + H(+)</text>
        <dbReference type="Rhea" id="RHEA:50568"/>
        <dbReference type="Rhea" id="RHEA-COMP:12728"/>
        <dbReference type="Rhea" id="RHEA-COMP:12729"/>
        <dbReference type="ChEBI" id="CHEBI:15378"/>
        <dbReference type="ChEBI" id="CHEBI:57287"/>
        <dbReference type="ChEBI" id="CHEBI:57288"/>
        <dbReference type="ChEBI" id="CHEBI:133400"/>
        <dbReference type="ChEBI" id="CHEBI:133401"/>
        <dbReference type="EC" id="2.3.1.258"/>
    </reaction>
</comment>
<reference evidence="15 16" key="1">
    <citation type="submission" date="2018-02" db="EMBL/GenBank/DDBJ databases">
        <title>Genome sequence of the basidiomycete white-rot fungus Phlebia centrifuga.</title>
        <authorList>
            <person name="Granchi Z."/>
            <person name="Peng M."/>
            <person name="de Vries R.P."/>
            <person name="Hilden K."/>
            <person name="Makela M.R."/>
            <person name="Grigoriev I."/>
            <person name="Riley R."/>
        </authorList>
    </citation>
    <scope>NUCLEOTIDE SEQUENCE [LARGE SCALE GENOMIC DNA]</scope>
    <source>
        <strain evidence="15 16">FBCC195</strain>
    </source>
</reference>
<dbReference type="PANTHER" id="PTHR42919">
    <property type="entry name" value="N-ALPHA-ACETYLTRANSFERASE"/>
    <property type="match status" value="1"/>
</dbReference>
<dbReference type="GO" id="GO:0031415">
    <property type="term" value="C:NatA complex"/>
    <property type="evidence" value="ECO:0007669"/>
    <property type="project" value="TreeGrafter"/>
</dbReference>
<evidence type="ECO:0000256" key="3">
    <source>
        <dbReference type="ARBA" id="ARBA00022679"/>
    </source>
</evidence>
<keyword evidence="16" id="KW-1185">Reference proteome</keyword>
<evidence type="ECO:0000256" key="7">
    <source>
        <dbReference type="ARBA" id="ARBA00048335"/>
    </source>
</evidence>
<keyword evidence="2" id="KW-0963">Cytoplasm</keyword>
<dbReference type="Proteomes" id="UP000186601">
    <property type="component" value="Unassembled WGS sequence"/>
</dbReference>
<evidence type="ECO:0000256" key="6">
    <source>
        <dbReference type="ARBA" id="ARBA00048251"/>
    </source>
</evidence>
<dbReference type="PANTHER" id="PTHR42919:SF8">
    <property type="entry name" value="N-ALPHA-ACETYLTRANSFERASE 50"/>
    <property type="match status" value="1"/>
</dbReference>
<evidence type="ECO:0000256" key="2">
    <source>
        <dbReference type="ARBA" id="ARBA00022490"/>
    </source>
</evidence>
<keyword evidence="4" id="KW-0012">Acyltransferase</keyword>
<evidence type="ECO:0000256" key="12">
    <source>
        <dbReference type="ARBA" id="ARBA00049103"/>
    </source>
</evidence>
<comment type="catalytic activity">
    <reaction evidence="8">
        <text>N-terminal L-methionyl-L-phenylalanyl-[protein] + acetyl-CoA = N-terminal N(alpha)-acetyl-L-methionyl-L-phenylalanyl-[protein] + CoA + H(+)</text>
        <dbReference type="Rhea" id="RHEA:50528"/>
        <dbReference type="Rhea" id="RHEA-COMP:12715"/>
        <dbReference type="Rhea" id="RHEA-COMP:12716"/>
        <dbReference type="ChEBI" id="CHEBI:15378"/>
        <dbReference type="ChEBI" id="CHEBI:57287"/>
        <dbReference type="ChEBI" id="CHEBI:57288"/>
        <dbReference type="ChEBI" id="CHEBI:133382"/>
        <dbReference type="ChEBI" id="CHEBI:133383"/>
        <dbReference type="EC" id="2.3.1.258"/>
    </reaction>
</comment>
<comment type="catalytic activity">
    <reaction evidence="12">
        <text>N-terminal L-methionyl-L-leucyl-[protein] + acetyl-CoA = N-terminal N(alpha)-acetyl-L-methionyl-L-leucyl-[protein] + CoA + H(+)</text>
        <dbReference type="Rhea" id="RHEA:50520"/>
        <dbReference type="Rhea" id="RHEA-COMP:12711"/>
        <dbReference type="Rhea" id="RHEA-COMP:12712"/>
        <dbReference type="ChEBI" id="CHEBI:15378"/>
        <dbReference type="ChEBI" id="CHEBI:57287"/>
        <dbReference type="ChEBI" id="CHEBI:57288"/>
        <dbReference type="ChEBI" id="CHEBI:133377"/>
        <dbReference type="ChEBI" id="CHEBI:133378"/>
        <dbReference type="EC" id="2.3.1.258"/>
    </reaction>
</comment>
<dbReference type="AlphaFoldDB" id="A0A2R6NQ25"/>
<dbReference type="GO" id="GO:0007064">
    <property type="term" value="P:mitotic sister chromatid cohesion"/>
    <property type="evidence" value="ECO:0007669"/>
    <property type="project" value="TreeGrafter"/>
</dbReference>
<dbReference type="GO" id="GO:0120518">
    <property type="term" value="F:protein N-terminal-methionine acetyltransferase activity"/>
    <property type="evidence" value="ECO:0007669"/>
    <property type="project" value="UniProtKB-EC"/>
</dbReference>
<evidence type="ECO:0000256" key="4">
    <source>
        <dbReference type="ARBA" id="ARBA00023315"/>
    </source>
</evidence>
<feature type="domain" description="N-acetyltransferase" evidence="14">
    <location>
        <begin position="25"/>
        <end position="179"/>
    </location>
</feature>
<comment type="catalytic activity">
    <reaction evidence="9">
        <text>N-terminal L-methionyl-L-lysyl-[protein] + acetyl-CoA = N-terminal N(alpha)-acetyl-L-methionyl-L-lysyl-[protein] + CoA + H(+)</text>
        <dbReference type="Rhea" id="RHEA:50580"/>
        <dbReference type="Rhea" id="RHEA-COMP:12734"/>
        <dbReference type="Rhea" id="RHEA-COMP:12735"/>
        <dbReference type="ChEBI" id="CHEBI:15378"/>
        <dbReference type="ChEBI" id="CHEBI:57287"/>
        <dbReference type="ChEBI" id="CHEBI:57288"/>
        <dbReference type="ChEBI" id="CHEBI:133406"/>
        <dbReference type="ChEBI" id="CHEBI:133407"/>
        <dbReference type="EC" id="2.3.1.258"/>
    </reaction>
</comment>
<organism evidence="15 16">
    <name type="scientific">Hermanssonia centrifuga</name>
    <dbReference type="NCBI Taxonomy" id="98765"/>
    <lineage>
        <taxon>Eukaryota</taxon>
        <taxon>Fungi</taxon>
        <taxon>Dikarya</taxon>
        <taxon>Basidiomycota</taxon>
        <taxon>Agaricomycotina</taxon>
        <taxon>Agaricomycetes</taxon>
        <taxon>Polyporales</taxon>
        <taxon>Meruliaceae</taxon>
        <taxon>Hermanssonia</taxon>
    </lineage>
</organism>
<evidence type="ECO:0000256" key="10">
    <source>
        <dbReference type="ARBA" id="ARBA00048799"/>
    </source>
</evidence>
<evidence type="ECO:0000256" key="8">
    <source>
        <dbReference type="ARBA" id="ARBA00048490"/>
    </source>
</evidence>
<dbReference type="Gene3D" id="3.40.630.30">
    <property type="match status" value="1"/>
</dbReference>
<dbReference type="STRING" id="98765.A0A2R6NQ25"/>
<protein>
    <recommendedName>
        <fullName evidence="5">N-terminal methionine N(alpha)-acetyltransferase NatE</fullName>
        <ecNumber evidence="5">2.3.1.258</ecNumber>
    </recommendedName>
</protein>
<evidence type="ECO:0000313" key="16">
    <source>
        <dbReference type="Proteomes" id="UP000186601"/>
    </source>
</evidence>
<dbReference type="EC" id="2.3.1.258" evidence="5"/>
<dbReference type="SUPFAM" id="SSF55729">
    <property type="entry name" value="Acyl-CoA N-acyltransferases (Nat)"/>
    <property type="match status" value="1"/>
</dbReference>
<evidence type="ECO:0000256" key="9">
    <source>
        <dbReference type="ARBA" id="ARBA00048618"/>
    </source>
</evidence>
<evidence type="ECO:0000256" key="1">
    <source>
        <dbReference type="ARBA" id="ARBA00004496"/>
    </source>
</evidence>
<dbReference type="Pfam" id="PF00583">
    <property type="entry name" value="Acetyltransf_1"/>
    <property type="match status" value="1"/>
</dbReference>
<proteinExistence type="predicted"/>
<evidence type="ECO:0000313" key="15">
    <source>
        <dbReference type="EMBL" id="PSR74629.1"/>
    </source>
</evidence>
<sequence>MSSTRLPPRVSFASLTPNNLGNCQKNVHKIQTHLATGTVRKLNSVLFPIKYSEKFYNDILQPELEDFCKLVYYNDVPVGTFCCRIETSGGQMKLYVMTMGVLAPYRSRGLGSQCLDHIIRTAAAHQNPHLSAIFLHVQISNPAAKTFYERNGFKELGVFENYYKKLVPHDAWILEKEVTAGDVGEIDAA</sequence>
<comment type="subcellular location">
    <subcellularLocation>
        <location evidence="1">Cytoplasm</location>
    </subcellularLocation>
</comment>
<name>A0A2R6NQ25_9APHY</name>
<comment type="caution">
    <text evidence="15">The sequence shown here is derived from an EMBL/GenBank/DDBJ whole genome shotgun (WGS) entry which is preliminary data.</text>
</comment>
<dbReference type="InterPro" id="IPR051556">
    <property type="entry name" value="N-term/lysine_N-AcTrnsfr"/>
</dbReference>
<dbReference type="FunFam" id="3.40.630.30:FF:000078">
    <property type="entry name" value="N-alpha-acetyltransferase 50"/>
    <property type="match status" value="1"/>
</dbReference>
<evidence type="ECO:0000256" key="5">
    <source>
        <dbReference type="ARBA" id="ARBA00039121"/>
    </source>
</evidence>
<keyword evidence="3" id="KW-0808">Transferase</keyword>
<dbReference type="EMBL" id="MLYV02000975">
    <property type="protein sequence ID" value="PSR74629.1"/>
    <property type="molecule type" value="Genomic_DNA"/>
</dbReference>
<dbReference type="CDD" id="cd04301">
    <property type="entry name" value="NAT_SF"/>
    <property type="match status" value="1"/>
</dbReference>
<comment type="catalytic activity">
    <reaction evidence="13">
        <text>N-terminal L-methionyl-L-threonyl-[protein] + acetyl-CoA = N-terminal N(alpha)-acetyl-L-methionyl-L-threonyl-[protein] + CoA + H(+)</text>
        <dbReference type="Rhea" id="RHEA:50576"/>
        <dbReference type="Rhea" id="RHEA-COMP:12732"/>
        <dbReference type="Rhea" id="RHEA-COMP:12733"/>
        <dbReference type="ChEBI" id="CHEBI:15378"/>
        <dbReference type="ChEBI" id="CHEBI:57287"/>
        <dbReference type="ChEBI" id="CHEBI:57288"/>
        <dbReference type="ChEBI" id="CHEBI:133404"/>
        <dbReference type="ChEBI" id="CHEBI:133405"/>
        <dbReference type="EC" id="2.3.1.258"/>
    </reaction>
</comment>
<dbReference type="OrthoDB" id="47374at2759"/>
<comment type="catalytic activity">
    <reaction evidence="10">
        <text>N-terminal L-methionyl-L-valyl-[protein] + acetyl-CoA = N-terminal N(alpha)-acetyl-L-methionyl-L-valyl-[protein] + CoA + H(+)</text>
        <dbReference type="Rhea" id="RHEA:50572"/>
        <dbReference type="Rhea" id="RHEA-COMP:12730"/>
        <dbReference type="Rhea" id="RHEA-COMP:12731"/>
        <dbReference type="ChEBI" id="CHEBI:15378"/>
        <dbReference type="ChEBI" id="CHEBI:57287"/>
        <dbReference type="ChEBI" id="CHEBI:57288"/>
        <dbReference type="ChEBI" id="CHEBI:133402"/>
        <dbReference type="ChEBI" id="CHEBI:133403"/>
        <dbReference type="EC" id="2.3.1.258"/>
    </reaction>
</comment>
<comment type="catalytic activity">
    <reaction evidence="7">
        <text>N-terminal L-methionyl-L-tyrosyl-[protein] + acetyl-CoA = N-terminal N(alpha)-acetyl-L-methionyl-L-tyrosyl-[protein] + CoA + H(+)</text>
        <dbReference type="Rhea" id="RHEA:50532"/>
        <dbReference type="Rhea" id="RHEA-COMP:12717"/>
        <dbReference type="Rhea" id="RHEA-COMP:12718"/>
        <dbReference type="ChEBI" id="CHEBI:15378"/>
        <dbReference type="ChEBI" id="CHEBI:57287"/>
        <dbReference type="ChEBI" id="CHEBI:57288"/>
        <dbReference type="ChEBI" id="CHEBI:133384"/>
        <dbReference type="ChEBI" id="CHEBI:133385"/>
        <dbReference type="EC" id="2.3.1.258"/>
    </reaction>
</comment>
<dbReference type="PROSITE" id="PS51186">
    <property type="entry name" value="GNAT"/>
    <property type="match status" value="1"/>
</dbReference>
<comment type="catalytic activity">
    <reaction evidence="11">
        <text>N-terminal L-methionyl-L-alanyl-[protein] + acetyl-CoA = N-terminal N(alpha)-acetyl-L-methionyl-L-alanyl-[protein] + CoA + H(+)</text>
        <dbReference type="Rhea" id="RHEA:50564"/>
        <dbReference type="Rhea" id="RHEA-COMP:12726"/>
        <dbReference type="Rhea" id="RHEA-COMP:12727"/>
        <dbReference type="ChEBI" id="CHEBI:15378"/>
        <dbReference type="ChEBI" id="CHEBI:57287"/>
        <dbReference type="ChEBI" id="CHEBI:57288"/>
        <dbReference type="ChEBI" id="CHEBI:133398"/>
        <dbReference type="ChEBI" id="CHEBI:133399"/>
        <dbReference type="EC" id="2.3.1.258"/>
    </reaction>
</comment>
<dbReference type="InterPro" id="IPR000182">
    <property type="entry name" value="GNAT_dom"/>
</dbReference>
<evidence type="ECO:0000256" key="11">
    <source>
        <dbReference type="ARBA" id="ARBA00049002"/>
    </source>
</evidence>
<evidence type="ECO:0000256" key="13">
    <source>
        <dbReference type="ARBA" id="ARBA00049454"/>
    </source>
</evidence>
<gene>
    <name evidence="15" type="ORF">PHLCEN_2v9695</name>
</gene>